<dbReference type="EMBL" id="JAAGOX010000022">
    <property type="protein sequence ID" value="NDW46206.1"/>
    <property type="molecule type" value="Genomic_DNA"/>
</dbReference>
<feature type="domain" description="Pyridoxamine 5'-phosphate oxidase N-terminal" evidence="1">
    <location>
        <begin position="5"/>
        <end position="125"/>
    </location>
</feature>
<dbReference type="PANTHER" id="PTHR34818:SF1">
    <property type="entry name" value="PROTEIN BLI-3"/>
    <property type="match status" value="1"/>
</dbReference>
<reference evidence="2" key="1">
    <citation type="submission" date="2020-02" db="EMBL/GenBank/DDBJ databases">
        <title>Delineation of the pyrene-degrading pathway in Roseobacter clade bacteria by genomic analysis.</title>
        <authorList>
            <person name="Zhou H."/>
            <person name="Wang H."/>
        </authorList>
    </citation>
    <scope>NUCLEOTIDE SEQUENCE</scope>
    <source>
        <strain evidence="2">PrR005</strain>
    </source>
</reference>
<name>A0A6B2NQ04_9RHOB</name>
<dbReference type="InterPro" id="IPR052917">
    <property type="entry name" value="Stress-Dev_Protein"/>
</dbReference>
<dbReference type="Gene3D" id="2.30.110.10">
    <property type="entry name" value="Electron Transport, Fmn-binding Protein, Chain A"/>
    <property type="match status" value="1"/>
</dbReference>
<sequence>MTDIQERIRALAPGLQLVSLATTTETGAPWVRFVAGRMMPDLSIWFSTHLSSRKIAQLRRDPQVHATLGATDFTAQEWLQLAGRAEISTAQSDREAFWFDGLLAYVSGVDDPEYAVVKVIPDRIEIGAMGRAPLVWRAG</sequence>
<dbReference type="Pfam" id="PF01243">
    <property type="entry name" value="PNPOx_N"/>
    <property type="match status" value="1"/>
</dbReference>
<dbReference type="PANTHER" id="PTHR34818">
    <property type="entry name" value="PROTEIN BLI-3"/>
    <property type="match status" value="1"/>
</dbReference>
<gene>
    <name evidence="2" type="ORF">G0P99_14655</name>
</gene>
<proteinExistence type="predicted"/>
<dbReference type="RefSeq" id="WP_164131055.1">
    <property type="nucleotide sequence ID" value="NZ_JAAGOX010000022.1"/>
</dbReference>
<dbReference type="InterPro" id="IPR012349">
    <property type="entry name" value="Split_barrel_FMN-bd"/>
</dbReference>
<dbReference type="SUPFAM" id="SSF50475">
    <property type="entry name" value="FMN-binding split barrel"/>
    <property type="match status" value="1"/>
</dbReference>
<dbReference type="InterPro" id="IPR011576">
    <property type="entry name" value="Pyridox_Oxase_N"/>
</dbReference>
<accession>A0A6B2NQ04</accession>
<evidence type="ECO:0000313" key="2">
    <source>
        <dbReference type="EMBL" id="NDW46206.1"/>
    </source>
</evidence>
<evidence type="ECO:0000259" key="1">
    <source>
        <dbReference type="Pfam" id="PF01243"/>
    </source>
</evidence>
<dbReference type="AlphaFoldDB" id="A0A6B2NQ04"/>
<organism evidence="2">
    <name type="scientific">Ruegeria sp. PrR005</name>
    <dbReference type="NCBI Taxonomy" id="2706882"/>
    <lineage>
        <taxon>Bacteria</taxon>
        <taxon>Pseudomonadati</taxon>
        <taxon>Pseudomonadota</taxon>
        <taxon>Alphaproteobacteria</taxon>
        <taxon>Rhodobacterales</taxon>
        <taxon>Roseobacteraceae</taxon>
        <taxon>Ruegeria</taxon>
    </lineage>
</organism>
<protein>
    <submittedName>
        <fullName evidence="2">Pyridoxamine 5'-phosphate oxidase family protein</fullName>
    </submittedName>
</protein>
<comment type="caution">
    <text evidence="2">The sequence shown here is derived from an EMBL/GenBank/DDBJ whole genome shotgun (WGS) entry which is preliminary data.</text>
</comment>